<accession>A0A150RYH4</accession>
<feature type="signal peptide" evidence="1">
    <location>
        <begin position="1"/>
        <end position="19"/>
    </location>
</feature>
<organism evidence="2 3">
    <name type="scientific">Sorangium cellulosum</name>
    <name type="common">Polyangium cellulosum</name>
    <dbReference type="NCBI Taxonomy" id="56"/>
    <lineage>
        <taxon>Bacteria</taxon>
        <taxon>Pseudomonadati</taxon>
        <taxon>Myxococcota</taxon>
        <taxon>Polyangia</taxon>
        <taxon>Polyangiales</taxon>
        <taxon>Polyangiaceae</taxon>
        <taxon>Sorangium</taxon>
    </lineage>
</organism>
<evidence type="ECO:0000256" key="1">
    <source>
        <dbReference type="SAM" id="SignalP"/>
    </source>
</evidence>
<evidence type="ECO:0000313" key="2">
    <source>
        <dbReference type="EMBL" id="KYF85292.1"/>
    </source>
</evidence>
<dbReference type="Proteomes" id="UP000075635">
    <property type="component" value="Unassembled WGS sequence"/>
</dbReference>
<evidence type="ECO:0000313" key="3">
    <source>
        <dbReference type="Proteomes" id="UP000075635"/>
    </source>
</evidence>
<proteinExistence type="predicted"/>
<feature type="chain" id="PRO_5007568538" description="Secreted protein" evidence="1">
    <location>
        <begin position="20"/>
        <end position="297"/>
    </location>
</feature>
<sequence length="297" mass="31438">MVFSCARIVALLAVPLVTAACVGAEVDEESEELLGEDQSAIESDNGFLPNALNMNALNMNALNMNALNMNALNPAALSSASLASIKNSGPSGALSRDLMRYLVSCSLRPDQTFSFSWTDSAGTVRQEVYRGELGIAHWWATGAIANDTYTQRQITACIAARVNWYGVHVTISLRNAETASMGSTPAERAAYTVREGAFWGNLFASTPYVRSCYSPAGVARARQLQRDCAAGHVGVDPATGATTTQQCGPMTIVGSCDTVCNRVDANGGFYAGCLENPATSAWVRTDVVVTSFLTPSP</sequence>
<protein>
    <recommendedName>
        <fullName evidence="4">Secreted protein</fullName>
    </recommendedName>
</protein>
<gene>
    <name evidence="2" type="ORF">BE17_25725</name>
</gene>
<evidence type="ECO:0008006" key="4">
    <source>
        <dbReference type="Google" id="ProtNLM"/>
    </source>
</evidence>
<reference evidence="2 3" key="1">
    <citation type="submission" date="2014-02" db="EMBL/GenBank/DDBJ databases">
        <title>The small core and large imbalanced accessory genome model reveals a collaborative survival strategy of Sorangium cellulosum strains in nature.</title>
        <authorList>
            <person name="Han K."/>
            <person name="Peng R."/>
            <person name="Blom J."/>
            <person name="Li Y.-Z."/>
        </authorList>
    </citation>
    <scope>NUCLEOTIDE SEQUENCE [LARGE SCALE GENOMIC DNA]</scope>
    <source>
        <strain evidence="2 3">So0011-07</strain>
    </source>
</reference>
<dbReference type="AlphaFoldDB" id="A0A150RYH4"/>
<name>A0A150RYH4_SORCE</name>
<dbReference type="EMBL" id="JEMB01001747">
    <property type="protein sequence ID" value="KYF85292.1"/>
    <property type="molecule type" value="Genomic_DNA"/>
</dbReference>
<dbReference type="PROSITE" id="PS51257">
    <property type="entry name" value="PROKAR_LIPOPROTEIN"/>
    <property type="match status" value="1"/>
</dbReference>
<comment type="caution">
    <text evidence="2">The sequence shown here is derived from an EMBL/GenBank/DDBJ whole genome shotgun (WGS) entry which is preliminary data.</text>
</comment>
<keyword evidence="1" id="KW-0732">Signal</keyword>